<feature type="compositionally biased region" description="Low complexity" evidence="1">
    <location>
        <begin position="234"/>
        <end position="243"/>
    </location>
</feature>
<dbReference type="VEuPathDB" id="VectorBase:AATE009066"/>
<evidence type="ECO:0000313" key="2">
    <source>
        <dbReference type="EnsemblMetazoa" id="AATE009066-PA.1"/>
    </source>
</evidence>
<name>A0A182J0K8_ANOAO</name>
<dbReference type="AlphaFoldDB" id="A0A182J0K8"/>
<sequence length="325" mass="36639">MERKIFQHLLELKSLQIRSTKVNESVLVKRAVDDYHKSTIELGYETGSTLKRYPYTEYSFRNFELFLYDTLKSLQKKETYNFQNISEVYDEAERRLSPDVSRYERALNCTTKTHRCLHATHAYTGIPCAAYIPMMNHHTIPKLGFGPYKSSTSGVGSFFLPKILTHPTDRSCAGGKVALELTHGNSKQVITLPSEKLDSNKRYYVTFTLNPNGTSDGDPPPAPPLSPGHTRAAPPQQQQQQQQPHERQPPDPDAQDNAQSAHGRQRQSQHQHPATVLRQQQQQQEQQHPEQSHAQPQSDGPQSQPRSLPAVEQQRSAAGPKGAAL</sequence>
<feature type="region of interest" description="Disordered" evidence="1">
    <location>
        <begin position="208"/>
        <end position="325"/>
    </location>
</feature>
<dbReference type="EnsemblMetazoa" id="AATE009066-RA">
    <property type="protein sequence ID" value="AATE009066-PA.1"/>
    <property type="gene ID" value="AATE009066"/>
</dbReference>
<reference evidence="2" key="1">
    <citation type="submission" date="2022-08" db="UniProtKB">
        <authorList>
            <consortium name="EnsemblMetazoa"/>
        </authorList>
    </citation>
    <scope>IDENTIFICATION</scope>
    <source>
        <strain evidence="2">EBRO</strain>
    </source>
</reference>
<evidence type="ECO:0000256" key="1">
    <source>
        <dbReference type="SAM" id="MobiDB-lite"/>
    </source>
</evidence>
<protein>
    <submittedName>
        <fullName evidence="2">Uncharacterized protein</fullName>
    </submittedName>
</protein>
<accession>A0A182J0K8</accession>
<organism evidence="2">
    <name type="scientific">Anopheles atroparvus</name>
    <name type="common">European mosquito</name>
    <dbReference type="NCBI Taxonomy" id="41427"/>
    <lineage>
        <taxon>Eukaryota</taxon>
        <taxon>Metazoa</taxon>
        <taxon>Ecdysozoa</taxon>
        <taxon>Arthropoda</taxon>
        <taxon>Hexapoda</taxon>
        <taxon>Insecta</taxon>
        <taxon>Pterygota</taxon>
        <taxon>Neoptera</taxon>
        <taxon>Endopterygota</taxon>
        <taxon>Diptera</taxon>
        <taxon>Nematocera</taxon>
        <taxon>Culicoidea</taxon>
        <taxon>Culicidae</taxon>
        <taxon>Anophelinae</taxon>
        <taxon>Anopheles</taxon>
    </lineage>
</organism>
<dbReference type="STRING" id="41427.A0A182J0K8"/>
<proteinExistence type="predicted"/>